<dbReference type="AlphaFoldDB" id="A0AAN6NA10"/>
<dbReference type="InterPro" id="IPR001138">
    <property type="entry name" value="Zn2Cys6_DnaBD"/>
</dbReference>
<keyword evidence="9" id="KW-1185">Reference proteome</keyword>
<evidence type="ECO:0000256" key="6">
    <source>
        <dbReference type="SAM" id="MobiDB-lite"/>
    </source>
</evidence>
<feature type="compositionally biased region" description="Polar residues" evidence="6">
    <location>
        <begin position="22"/>
        <end position="35"/>
    </location>
</feature>
<keyword evidence="5" id="KW-0539">Nucleus</keyword>
<dbReference type="GO" id="GO:0000981">
    <property type="term" value="F:DNA-binding transcription factor activity, RNA polymerase II-specific"/>
    <property type="evidence" value="ECO:0007669"/>
    <property type="project" value="InterPro"/>
</dbReference>
<dbReference type="GO" id="GO:0003677">
    <property type="term" value="F:DNA binding"/>
    <property type="evidence" value="ECO:0007669"/>
    <property type="project" value="InterPro"/>
</dbReference>
<feature type="compositionally biased region" description="Low complexity" evidence="6">
    <location>
        <begin position="655"/>
        <end position="668"/>
    </location>
</feature>
<feature type="region of interest" description="Disordered" evidence="6">
    <location>
        <begin position="1"/>
        <end position="36"/>
    </location>
</feature>
<name>A0AAN6NA10_9PEZI</name>
<keyword evidence="2" id="KW-0479">Metal-binding</keyword>
<feature type="compositionally biased region" description="Polar residues" evidence="6">
    <location>
        <begin position="685"/>
        <end position="694"/>
    </location>
</feature>
<reference evidence="9" key="1">
    <citation type="journal article" date="2023" name="Mol. Phylogenet. Evol.">
        <title>Genome-scale phylogeny and comparative genomics of the fungal order Sordariales.</title>
        <authorList>
            <person name="Hensen N."/>
            <person name="Bonometti L."/>
            <person name="Westerberg I."/>
            <person name="Brannstrom I.O."/>
            <person name="Guillou S."/>
            <person name="Cros-Aarteil S."/>
            <person name="Calhoun S."/>
            <person name="Haridas S."/>
            <person name="Kuo A."/>
            <person name="Mondo S."/>
            <person name="Pangilinan J."/>
            <person name="Riley R."/>
            <person name="LaButti K."/>
            <person name="Andreopoulos B."/>
            <person name="Lipzen A."/>
            <person name="Chen C."/>
            <person name="Yan M."/>
            <person name="Daum C."/>
            <person name="Ng V."/>
            <person name="Clum A."/>
            <person name="Steindorff A."/>
            <person name="Ohm R.A."/>
            <person name="Martin F."/>
            <person name="Silar P."/>
            <person name="Natvig D.O."/>
            <person name="Lalanne C."/>
            <person name="Gautier V."/>
            <person name="Ament-Velasquez S.L."/>
            <person name="Kruys A."/>
            <person name="Hutchinson M.I."/>
            <person name="Powell A.J."/>
            <person name="Barry K."/>
            <person name="Miller A.N."/>
            <person name="Grigoriev I.V."/>
            <person name="Debuchy R."/>
            <person name="Gladieux P."/>
            <person name="Hiltunen Thoren M."/>
            <person name="Johannesson H."/>
        </authorList>
    </citation>
    <scope>NUCLEOTIDE SEQUENCE [LARGE SCALE GENOMIC DNA]</scope>
    <source>
        <strain evidence="9">CBS 340.73</strain>
    </source>
</reference>
<dbReference type="Proteomes" id="UP001303473">
    <property type="component" value="Unassembled WGS sequence"/>
</dbReference>
<dbReference type="GO" id="GO:0008270">
    <property type="term" value="F:zinc ion binding"/>
    <property type="evidence" value="ECO:0007669"/>
    <property type="project" value="InterPro"/>
</dbReference>
<evidence type="ECO:0000313" key="8">
    <source>
        <dbReference type="EMBL" id="KAK3941926.1"/>
    </source>
</evidence>
<dbReference type="CDD" id="cd00067">
    <property type="entry name" value="GAL4"/>
    <property type="match status" value="1"/>
</dbReference>
<dbReference type="Pfam" id="PF04082">
    <property type="entry name" value="Fungal_trans"/>
    <property type="match status" value="1"/>
</dbReference>
<dbReference type="GO" id="GO:0006351">
    <property type="term" value="P:DNA-templated transcription"/>
    <property type="evidence" value="ECO:0007669"/>
    <property type="project" value="InterPro"/>
</dbReference>
<proteinExistence type="predicted"/>
<evidence type="ECO:0000256" key="5">
    <source>
        <dbReference type="ARBA" id="ARBA00023242"/>
    </source>
</evidence>
<evidence type="ECO:0000259" key="7">
    <source>
        <dbReference type="PROSITE" id="PS50048"/>
    </source>
</evidence>
<organism evidence="8 9">
    <name type="scientific">Diplogelasinospora grovesii</name>
    <dbReference type="NCBI Taxonomy" id="303347"/>
    <lineage>
        <taxon>Eukaryota</taxon>
        <taxon>Fungi</taxon>
        <taxon>Dikarya</taxon>
        <taxon>Ascomycota</taxon>
        <taxon>Pezizomycotina</taxon>
        <taxon>Sordariomycetes</taxon>
        <taxon>Sordariomycetidae</taxon>
        <taxon>Sordariales</taxon>
        <taxon>Diplogelasinosporaceae</taxon>
        <taxon>Diplogelasinospora</taxon>
    </lineage>
</organism>
<feature type="compositionally biased region" description="Pro residues" evidence="6">
    <location>
        <begin position="10"/>
        <end position="19"/>
    </location>
</feature>
<comment type="subcellular location">
    <subcellularLocation>
        <location evidence="1">Nucleus</location>
    </subcellularLocation>
</comment>
<evidence type="ECO:0000256" key="3">
    <source>
        <dbReference type="ARBA" id="ARBA00023015"/>
    </source>
</evidence>
<dbReference type="PANTHER" id="PTHR47338:SF5">
    <property type="entry name" value="ZN(II)2CYS6 TRANSCRIPTION FACTOR (EUROFUNG)"/>
    <property type="match status" value="1"/>
</dbReference>
<evidence type="ECO:0000256" key="2">
    <source>
        <dbReference type="ARBA" id="ARBA00022723"/>
    </source>
</evidence>
<comment type="caution">
    <text evidence="8">The sequence shown here is derived from an EMBL/GenBank/DDBJ whole genome shotgun (WGS) entry which is preliminary data.</text>
</comment>
<dbReference type="InterPro" id="IPR050815">
    <property type="entry name" value="TF_fung"/>
</dbReference>
<dbReference type="EMBL" id="MU853778">
    <property type="protein sequence ID" value="KAK3941926.1"/>
    <property type="molecule type" value="Genomic_DNA"/>
</dbReference>
<dbReference type="PROSITE" id="PS50048">
    <property type="entry name" value="ZN2_CY6_FUNGAL_2"/>
    <property type="match status" value="1"/>
</dbReference>
<dbReference type="InterPro" id="IPR036864">
    <property type="entry name" value="Zn2-C6_fun-type_DNA-bd_sf"/>
</dbReference>
<evidence type="ECO:0000313" key="9">
    <source>
        <dbReference type="Proteomes" id="UP001303473"/>
    </source>
</evidence>
<keyword evidence="3" id="KW-0805">Transcription regulation</keyword>
<dbReference type="InterPro" id="IPR007219">
    <property type="entry name" value="XnlR_reg_dom"/>
</dbReference>
<evidence type="ECO:0000256" key="1">
    <source>
        <dbReference type="ARBA" id="ARBA00004123"/>
    </source>
</evidence>
<gene>
    <name evidence="8" type="ORF">QBC46DRAFT_362964</name>
</gene>
<dbReference type="PANTHER" id="PTHR47338">
    <property type="entry name" value="ZN(II)2CYS6 TRANSCRIPTION FACTOR (EUROFUNG)-RELATED"/>
    <property type="match status" value="1"/>
</dbReference>
<protein>
    <recommendedName>
        <fullName evidence="7">Zn(2)-C6 fungal-type domain-containing protein</fullName>
    </recommendedName>
</protein>
<sequence length="791" mass="87735">MDVDMKNAPPALPPLPPLPDATASQLQQRQPTAASPGTVIKRRAPIACRRCRRMRSKCLHEKATPPCHSCREAGLGPADCIFPVRGQPDHDRDYRHPRMRAERSSNKRDAVKVRRDVLDAPVVRSPSAPSMAIPSHRLVKGVDEWDFLPPLPEIIEAVNQFTRHYFQLGFIPKQRFPERLRTNHRSVSVFFLLSILSVSARLTPSLVERYGSAVKAAEIFMERASAMALAELYEEPDLEKCQAFYLLSIAQQGSGMKSSSSINMAIAMRMATLMQLHREETYVLVNPTPELIVRAESARRTLWMLHSQDNLHSGPRSPVSLAASDITALLPSNEKDFAEAREPKSRAALEDTPPALENPQLVYDEGRSLFASLIQAHSYWGAISRRAVNLDKSLRPWEPESDYARMVRRLADWERGLPHDHRWSGFLLKGYKQEGQDLAYLGVTMMTRLCNIVVRKAYLHEIITCDKSDPKLAAFWASMSLDLFRNVKDLYGQIDTQHADRSPEDGTGAQMAAFCVYTCGFLACYLCKYPNICPETAITRDGPMMVQRILNILTESKNIWPLASRWYDHLERFYNDQKGIAGTEGSMADSGEPVLHVLHPAINLQAIQPSHSLQSPDDKRGAPSQSPDAPMNSLPQTNATPTMYIDPNLRLPAPQSQSQTSQTSQTSQADPPAQQVISPLPPQTHTPQALGSKRQSTDGLGLLIEAFDTHHQAAGVPRPAPLPPSSAGGPGSAGPTYDPHGPLPPPAPHDYYPQPALPTNDGYENELGYYMSDGVPTTMQNWVGGGTMYGY</sequence>
<feature type="region of interest" description="Disordered" evidence="6">
    <location>
        <begin position="89"/>
        <end position="110"/>
    </location>
</feature>
<keyword evidence="4" id="KW-0804">Transcription</keyword>
<feature type="domain" description="Zn(2)-C6 fungal-type" evidence="7">
    <location>
        <begin position="47"/>
        <end position="82"/>
    </location>
</feature>
<accession>A0AAN6NA10</accession>
<dbReference type="GO" id="GO:0005634">
    <property type="term" value="C:nucleus"/>
    <property type="evidence" value="ECO:0007669"/>
    <property type="project" value="UniProtKB-SubCell"/>
</dbReference>
<dbReference type="CDD" id="cd12148">
    <property type="entry name" value="fungal_TF_MHR"/>
    <property type="match status" value="1"/>
</dbReference>
<feature type="compositionally biased region" description="Polar residues" evidence="6">
    <location>
        <begin position="623"/>
        <end position="641"/>
    </location>
</feature>
<feature type="region of interest" description="Disordered" evidence="6">
    <location>
        <begin position="611"/>
        <end position="694"/>
    </location>
</feature>
<dbReference type="SUPFAM" id="SSF57701">
    <property type="entry name" value="Zn2/Cys6 DNA-binding domain"/>
    <property type="match status" value="1"/>
</dbReference>
<evidence type="ECO:0000256" key="4">
    <source>
        <dbReference type="ARBA" id="ARBA00023163"/>
    </source>
</evidence>
<feature type="region of interest" description="Disordered" evidence="6">
    <location>
        <begin position="714"/>
        <end position="760"/>
    </location>
</feature>